<protein>
    <submittedName>
        <fullName evidence="5">EIF3F-like protein</fullName>
    </submittedName>
</protein>
<dbReference type="CDD" id="cd08064">
    <property type="entry name" value="MPN_eIF3f"/>
    <property type="match status" value="1"/>
</dbReference>
<organism evidence="5 6">
    <name type="scientific">Mya arenaria</name>
    <name type="common">Soft-shell clam</name>
    <dbReference type="NCBI Taxonomy" id="6604"/>
    <lineage>
        <taxon>Eukaryota</taxon>
        <taxon>Metazoa</taxon>
        <taxon>Spiralia</taxon>
        <taxon>Lophotrochozoa</taxon>
        <taxon>Mollusca</taxon>
        <taxon>Bivalvia</taxon>
        <taxon>Autobranchia</taxon>
        <taxon>Heteroconchia</taxon>
        <taxon>Euheterodonta</taxon>
        <taxon>Imparidentia</taxon>
        <taxon>Neoheterodontei</taxon>
        <taxon>Myida</taxon>
        <taxon>Myoidea</taxon>
        <taxon>Myidae</taxon>
        <taxon>Mya</taxon>
    </lineage>
</organism>
<keyword evidence="6" id="KW-1185">Reference proteome</keyword>
<keyword evidence="3" id="KW-0648">Protein biosynthesis</keyword>
<evidence type="ECO:0000256" key="3">
    <source>
        <dbReference type="ARBA" id="ARBA00022917"/>
    </source>
</evidence>
<evidence type="ECO:0000256" key="1">
    <source>
        <dbReference type="ARBA" id="ARBA00022490"/>
    </source>
</evidence>
<dbReference type="Proteomes" id="UP001164746">
    <property type="component" value="Chromosome 3"/>
</dbReference>
<reference evidence="5" key="1">
    <citation type="submission" date="2022-11" db="EMBL/GenBank/DDBJ databases">
        <title>Centuries of genome instability and evolution in soft-shell clam transmissible cancer (bioRxiv).</title>
        <authorList>
            <person name="Hart S.F.M."/>
            <person name="Yonemitsu M.A."/>
            <person name="Giersch R.M."/>
            <person name="Beal B.F."/>
            <person name="Arriagada G."/>
            <person name="Davis B.W."/>
            <person name="Ostrander E.A."/>
            <person name="Goff S.P."/>
            <person name="Metzger M.J."/>
        </authorList>
    </citation>
    <scope>NUCLEOTIDE SEQUENCE</scope>
    <source>
        <strain evidence="5">MELC-2E11</strain>
        <tissue evidence="5">Siphon/mantle</tissue>
    </source>
</reference>
<dbReference type="InterPro" id="IPR027531">
    <property type="entry name" value="eIF3f"/>
</dbReference>
<keyword evidence="1" id="KW-0963">Cytoplasm</keyword>
<dbReference type="PANTHER" id="PTHR10540:SF6">
    <property type="entry name" value="EUKARYOTIC TRANSLATION INITIATION FACTOR 3 SUBUNIT F"/>
    <property type="match status" value="1"/>
</dbReference>
<dbReference type="Gene3D" id="3.40.140.10">
    <property type="entry name" value="Cytidine Deaminase, domain 2"/>
    <property type="match status" value="1"/>
</dbReference>
<evidence type="ECO:0000313" key="6">
    <source>
        <dbReference type="Proteomes" id="UP001164746"/>
    </source>
</evidence>
<dbReference type="InterPro" id="IPR000555">
    <property type="entry name" value="JAMM/MPN+_dom"/>
</dbReference>
<evidence type="ECO:0000256" key="2">
    <source>
        <dbReference type="ARBA" id="ARBA00022540"/>
    </source>
</evidence>
<proteinExistence type="predicted"/>
<dbReference type="PROSITE" id="PS50249">
    <property type="entry name" value="MPN"/>
    <property type="match status" value="1"/>
</dbReference>
<dbReference type="EMBL" id="CP111014">
    <property type="protein sequence ID" value="WAQ99734.1"/>
    <property type="molecule type" value="Genomic_DNA"/>
</dbReference>
<dbReference type="Pfam" id="PF01398">
    <property type="entry name" value="JAB"/>
    <property type="match status" value="1"/>
</dbReference>
<keyword evidence="2" id="KW-0396">Initiation factor</keyword>
<dbReference type="Pfam" id="PF13012">
    <property type="entry name" value="MitMem_reg"/>
    <property type="match status" value="1"/>
</dbReference>
<gene>
    <name evidence="5" type="ORF">MAR_024107</name>
</gene>
<sequence length="399" mass="45156">MAANLVCQIHPVVLFTIVDSYERRNEDAKRVIGTLLGTYDKGVVEVTNAFAVAADLEYARNMYELHKKVNASEVIVGWYSTGADVSEHSLLIHEYYSREAKNPVHLTADTTLRNNNTQIGTPGKTVGTMFAPIQVDVTSYEPEKVGVGVIQGGKYNPKRSVNLINDLAQVERACGMLQQKLAMTLEYVEDVLANKITSDNSIGRYLMDLVTKVPVIEPADFEEMLNSNMKGPVHISVEFWYMGCIKQGPVHSSVEFWYMVCIKQGPVHISVEFWYMGCIKQGPVHSSVEFWYMGCINQGPVHSSVEFWYMVCIKQGPVHISVEFWFMGCIKQGPVHISVEFWYMGCIKQGPVHISVEFWYMVCIKQGPVYSSVEFWYMGCIKQGPVHSSIEFWYMGCIK</sequence>
<evidence type="ECO:0000313" key="5">
    <source>
        <dbReference type="EMBL" id="WAQ99734.1"/>
    </source>
</evidence>
<evidence type="ECO:0000259" key="4">
    <source>
        <dbReference type="PROSITE" id="PS50249"/>
    </source>
</evidence>
<dbReference type="InterPro" id="IPR037518">
    <property type="entry name" value="MPN"/>
</dbReference>
<name>A0ABY7DPV5_MYAAR</name>
<accession>A0ABY7DPV5</accession>
<feature type="domain" description="MPN" evidence="4">
    <location>
        <begin position="7"/>
        <end position="146"/>
    </location>
</feature>
<dbReference type="PANTHER" id="PTHR10540">
    <property type="entry name" value="EUKARYOTIC TRANSLATION INITIATION FACTOR 3 SUBUNIT F-RELATED"/>
    <property type="match status" value="1"/>
</dbReference>
<dbReference type="InterPro" id="IPR024969">
    <property type="entry name" value="EIF3F/CSN6-like_C"/>
</dbReference>
<dbReference type="SMART" id="SM00232">
    <property type="entry name" value="JAB_MPN"/>
    <property type="match status" value="1"/>
</dbReference>